<organism evidence="2 3">
    <name type="scientific">Candidatus Babela massiliensis</name>
    <dbReference type="NCBI Taxonomy" id="673862"/>
    <lineage>
        <taxon>Bacteria</taxon>
        <taxon>Candidatus Babelota</taxon>
        <taxon>Candidatus Babeliae</taxon>
        <taxon>Candidatus Babeliales</taxon>
        <taxon>Candidatus Babeliaceae</taxon>
        <taxon>Candidatus Babela</taxon>
    </lineage>
</organism>
<dbReference type="STRING" id="673862.BABL1_gene_719"/>
<dbReference type="Pfam" id="PF04307">
    <property type="entry name" value="YdjM"/>
    <property type="match status" value="1"/>
</dbReference>
<evidence type="ECO:0000313" key="2">
    <source>
        <dbReference type="EMBL" id="CDK31008.1"/>
    </source>
</evidence>
<dbReference type="AlphaFoldDB" id="V6DJF3"/>
<dbReference type="eggNOG" id="ENOG5032UI7">
    <property type="taxonomic scope" value="Bacteria"/>
</dbReference>
<keyword evidence="2" id="KW-0378">Hydrolase</keyword>
<keyword evidence="1" id="KW-0472">Membrane</keyword>
<feature type="transmembrane region" description="Helical" evidence="1">
    <location>
        <begin position="60"/>
        <end position="78"/>
    </location>
</feature>
<dbReference type="InterPro" id="IPR007404">
    <property type="entry name" value="YdjM-like"/>
</dbReference>
<accession>V6DJF3</accession>
<dbReference type="KEGG" id="dpb:BABL1_gene_719"/>
<feature type="transmembrane region" description="Helical" evidence="1">
    <location>
        <begin position="99"/>
        <end position="118"/>
    </location>
</feature>
<evidence type="ECO:0000313" key="3">
    <source>
        <dbReference type="Proteomes" id="UP000018769"/>
    </source>
</evidence>
<keyword evidence="3" id="KW-1185">Reference proteome</keyword>
<keyword evidence="1" id="KW-1133">Transmembrane helix</keyword>
<protein>
    <submittedName>
        <fullName evidence="2">Membrane bound metal dependent hydrolase</fullName>
    </submittedName>
</protein>
<gene>
    <name evidence="2" type="ORF">BABL1_gene_719</name>
</gene>
<dbReference type="HOGENOM" id="CLU_1746663_0_0_7"/>
<dbReference type="OrthoDB" id="5471444at2"/>
<feature type="transmembrane region" description="Helical" evidence="1">
    <location>
        <begin position="124"/>
        <end position="145"/>
    </location>
</feature>
<dbReference type="RefSeq" id="WP_023792986.1">
    <property type="nucleotide sequence ID" value="NC_023003.1"/>
</dbReference>
<evidence type="ECO:0000256" key="1">
    <source>
        <dbReference type="SAM" id="Phobius"/>
    </source>
</evidence>
<dbReference type="Proteomes" id="UP000018769">
    <property type="component" value="Chromosome I"/>
</dbReference>
<sequence length="154" mass="17666">MPNYKTHISAAIVCYYIILFTFIVYGKPIFDLNHAISWLLSIVAGSMFPDIDIKSKGQKLFSLIFLFGVIISTLFKNYNTAIGISIFSFMPLLVKHRGLFHNLWFLMALVFITSKILIYKLPDYEWFIISNAIFFAIGIKTHIALDLGIIKFSK</sequence>
<feature type="transmembrane region" description="Helical" evidence="1">
    <location>
        <begin position="32"/>
        <end position="48"/>
    </location>
</feature>
<name>V6DJF3_9BACT</name>
<proteinExistence type="predicted"/>
<dbReference type="GO" id="GO:0016787">
    <property type="term" value="F:hydrolase activity"/>
    <property type="evidence" value="ECO:0007669"/>
    <property type="project" value="UniProtKB-KW"/>
</dbReference>
<feature type="transmembrane region" description="Helical" evidence="1">
    <location>
        <begin position="6"/>
        <end position="25"/>
    </location>
</feature>
<dbReference type="EMBL" id="HG793133">
    <property type="protein sequence ID" value="CDK31008.1"/>
    <property type="molecule type" value="Genomic_DNA"/>
</dbReference>
<keyword evidence="1" id="KW-0812">Transmembrane</keyword>
<reference evidence="2 3" key="1">
    <citation type="journal article" date="2015" name="Biol. Direct">
        <title>Babela massiliensis, a representative of a widespread bacterial phylum with unusual adaptations to parasitism in amoebae.</title>
        <authorList>
            <person name="Pagnier I."/>
            <person name="Yutin N."/>
            <person name="Croce O."/>
            <person name="Makarova K.S."/>
            <person name="Wolf Y.I."/>
            <person name="Benamar S."/>
            <person name="Raoult D."/>
            <person name="Koonin E.V."/>
            <person name="La Scola B."/>
        </authorList>
    </citation>
    <scope>NUCLEOTIDE SEQUENCE [LARGE SCALE GENOMIC DNA]</scope>
    <source>
        <strain evidence="3">BABL1</strain>
    </source>
</reference>